<protein>
    <submittedName>
        <fullName evidence="1">Uncharacterized protein</fullName>
    </submittedName>
</protein>
<dbReference type="STRING" id="4615.A0A199V029"/>
<dbReference type="EMBL" id="LSRQ01003991">
    <property type="protein sequence ID" value="OAY70236.1"/>
    <property type="molecule type" value="Genomic_DNA"/>
</dbReference>
<comment type="caution">
    <text evidence="1">The sequence shown here is derived from an EMBL/GenBank/DDBJ whole genome shotgun (WGS) entry which is preliminary data.</text>
</comment>
<sequence>MPPPPPPLPPPLHAHKLHLPPPSAASAAVSLLSEPSSSSSPLALLLSDSSALLFPSSSSSSSSSPAPPISVPSIAAACFVRILSSPSSPAHVLFLAASPSPSASVLLRAWSLPSRASAFAPAALALNPRAPAAPAARGLAVDALPFGLGVRLAGSVNAVALHSLAAAQIWILAARASEAAAVVELSKCAVIELSTPIYAMAAGMGCLILGEVGGVRAFPLRPLIKGRAAKKGGGLSLGQGNGDSCKKKGVLNGVVVVPTSRRKRGEGRSFVAGRGSELRDGCRCNGEVEGRVEGELTP</sequence>
<evidence type="ECO:0000313" key="2">
    <source>
        <dbReference type="Proteomes" id="UP000092600"/>
    </source>
</evidence>
<dbReference type="PANTHER" id="PTHR37383">
    <property type="entry name" value="OS01G0694200 PROTEIN"/>
    <property type="match status" value="1"/>
</dbReference>
<gene>
    <name evidence="1" type="ORF">ACMD2_27354</name>
</gene>
<evidence type="ECO:0000313" key="1">
    <source>
        <dbReference type="EMBL" id="OAY70236.1"/>
    </source>
</evidence>
<dbReference type="AlphaFoldDB" id="A0A199V029"/>
<organism evidence="1 2">
    <name type="scientific">Ananas comosus</name>
    <name type="common">Pineapple</name>
    <name type="synonym">Ananas ananas</name>
    <dbReference type="NCBI Taxonomy" id="4615"/>
    <lineage>
        <taxon>Eukaryota</taxon>
        <taxon>Viridiplantae</taxon>
        <taxon>Streptophyta</taxon>
        <taxon>Embryophyta</taxon>
        <taxon>Tracheophyta</taxon>
        <taxon>Spermatophyta</taxon>
        <taxon>Magnoliopsida</taxon>
        <taxon>Liliopsida</taxon>
        <taxon>Poales</taxon>
        <taxon>Bromeliaceae</taxon>
        <taxon>Bromelioideae</taxon>
        <taxon>Ananas</taxon>
    </lineage>
</organism>
<name>A0A199V029_ANACO</name>
<reference evidence="1 2" key="1">
    <citation type="journal article" date="2016" name="DNA Res.">
        <title>The draft genome of MD-2 pineapple using hybrid error correction of long reads.</title>
        <authorList>
            <person name="Redwan R.M."/>
            <person name="Saidin A."/>
            <person name="Kumar S.V."/>
        </authorList>
    </citation>
    <scope>NUCLEOTIDE SEQUENCE [LARGE SCALE GENOMIC DNA]</scope>
    <source>
        <strain evidence="2">cv. MD2</strain>
        <tissue evidence="1">Leaf</tissue>
    </source>
</reference>
<proteinExistence type="predicted"/>
<dbReference type="Proteomes" id="UP000092600">
    <property type="component" value="Unassembled WGS sequence"/>
</dbReference>
<accession>A0A199V029</accession>
<dbReference type="PANTHER" id="PTHR37383:SF1">
    <property type="entry name" value="OS01G0694200 PROTEIN"/>
    <property type="match status" value="1"/>
</dbReference>
<feature type="non-terminal residue" evidence="1">
    <location>
        <position position="298"/>
    </location>
</feature>